<keyword evidence="3" id="KW-1185">Reference proteome</keyword>
<comment type="caution">
    <text evidence="2">The sequence shown here is derived from an EMBL/GenBank/DDBJ whole genome shotgun (WGS) entry which is preliminary data.</text>
</comment>
<sequence>MGKKQSKLINLEGDVKFMENYVEGAGMICHRWNKKHGFLGKLNIKDILKLQGDLKLEIIKTKKPTKKEQRKVEYKLSDKWLEQSKLRHIQRQDKKEKRKEKLTAAVLVRPHEDSGRIQTESAAPCRAGSRPGGCSTANWRRDRRSCGSS</sequence>
<dbReference type="EMBL" id="JAHRIP010030857">
    <property type="protein sequence ID" value="MEQ2292754.1"/>
    <property type="molecule type" value="Genomic_DNA"/>
</dbReference>
<proteinExistence type="predicted"/>
<feature type="region of interest" description="Disordered" evidence="1">
    <location>
        <begin position="89"/>
        <end position="149"/>
    </location>
</feature>
<name>A0ABV0YFZ5_9TELE</name>
<accession>A0ABV0YFZ5</accession>
<reference evidence="2 3" key="1">
    <citation type="submission" date="2021-06" db="EMBL/GenBank/DDBJ databases">
        <authorList>
            <person name="Palmer J.M."/>
        </authorList>
    </citation>
    <scope>NUCLEOTIDE SEQUENCE [LARGE SCALE GENOMIC DNA]</scope>
    <source>
        <strain evidence="2 3">AS_MEX2019</strain>
        <tissue evidence="2">Muscle</tissue>
    </source>
</reference>
<gene>
    <name evidence="2" type="ORF">AMECASPLE_026139</name>
</gene>
<evidence type="ECO:0000313" key="3">
    <source>
        <dbReference type="Proteomes" id="UP001469553"/>
    </source>
</evidence>
<dbReference type="Proteomes" id="UP001469553">
    <property type="component" value="Unassembled WGS sequence"/>
</dbReference>
<organism evidence="2 3">
    <name type="scientific">Ameca splendens</name>
    <dbReference type="NCBI Taxonomy" id="208324"/>
    <lineage>
        <taxon>Eukaryota</taxon>
        <taxon>Metazoa</taxon>
        <taxon>Chordata</taxon>
        <taxon>Craniata</taxon>
        <taxon>Vertebrata</taxon>
        <taxon>Euteleostomi</taxon>
        <taxon>Actinopterygii</taxon>
        <taxon>Neopterygii</taxon>
        <taxon>Teleostei</taxon>
        <taxon>Neoteleostei</taxon>
        <taxon>Acanthomorphata</taxon>
        <taxon>Ovalentaria</taxon>
        <taxon>Atherinomorphae</taxon>
        <taxon>Cyprinodontiformes</taxon>
        <taxon>Goodeidae</taxon>
        <taxon>Ameca</taxon>
    </lineage>
</organism>
<protein>
    <submittedName>
        <fullName evidence="2">Uncharacterized protein</fullName>
    </submittedName>
</protein>
<evidence type="ECO:0000256" key="1">
    <source>
        <dbReference type="SAM" id="MobiDB-lite"/>
    </source>
</evidence>
<feature type="compositionally biased region" description="Basic and acidic residues" evidence="1">
    <location>
        <begin position="89"/>
        <end position="102"/>
    </location>
</feature>
<evidence type="ECO:0000313" key="2">
    <source>
        <dbReference type="EMBL" id="MEQ2292754.1"/>
    </source>
</evidence>